<accession>A0A091C305</accession>
<comment type="caution">
    <text evidence="1">The sequence shown here is derived from an EMBL/GenBank/DDBJ whole genome shotgun (WGS) entry which is preliminary data.</text>
</comment>
<dbReference type="EMBL" id="JPVU01000105">
    <property type="protein sequence ID" value="KFN92236.1"/>
    <property type="molecule type" value="Genomic_DNA"/>
</dbReference>
<evidence type="ECO:0000313" key="2">
    <source>
        <dbReference type="Proteomes" id="UP000029380"/>
    </source>
</evidence>
<dbReference type="Proteomes" id="UP000029380">
    <property type="component" value="Unassembled WGS sequence"/>
</dbReference>
<dbReference type="AlphaFoldDB" id="A0A091C305"/>
<dbReference type="PATRIC" id="fig|1302649.3.peg.1050"/>
<protein>
    <submittedName>
        <fullName evidence="1">Uncharacterized protein</fullName>
    </submittedName>
</protein>
<organism evidence="1 2">
    <name type="scientific">Tetragenococcus muriaticus PMC-11-5</name>
    <dbReference type="NCBI Taxonomy" id="1302649"/>
    <lineage>
        <taxon>Bacteria</taxon>
        <taxon>Bacillati</taxon>
        <taxon>Bacillota</taxon>
        <taxon>Bacilli</taxon>
        <taxon>Lactobacillales</taxon>
        <taxon>Enterococcaceae</taxon>
        <taxon>Tetragenococcus</taxon>
    </lineage>
</organism>
<evidence type="ECO:0000313" key="1">
    <source>
        <dbReference type="EMBL" id="KFN92236.1"/>
    </source>
</evidence>
<sequence>MVTGVSGSGKSSLVFDTFEIEGGRLTFSGTVEELEKAQHTVTAPLFDSREN</sequence>
<name>A0A091C305_9ENTE</name>
<dbReference type="InterPro" id="IPR027417">
    <property type="entry name" value="P-loop_NTPase"/>
</dbReference>
<proteinExistence type="predicted"/>
<reference evidence="1 2" key="1">
    <citation type="submission" date="2014-08" db="EMBL/GenBank/DDBJ databases">
        <title>Genome sequence of Tetragenococcus muriaticus.</title>
        <authorList>
            <person name="Chuea-nongthon C."/>
            <person name="Rodtong S."/>
            <person name="Yongsawatdigul J."/>
            <person name="Steele J.L."/>
            <person name="Liu X.-y."/>
            <person name="Speers J."/>
            <person name="Glasner J.D."/>
            <person name="Neeno-Eckwall E.C."/>
        </authorList>
    </citation>
    <scope>NUCLEOTIDE SEQUENCE [LARGE SCALE GENOMIC DNA]</scope>
    <source>
        <strain evidence="1 2">PMC-11-5</strain>
    </source>
</reference>
<dbReference type="Gene3D" id="3.40.50.300">
    <property type="entry name" value="P-loop containing nucleotide triphosphate hydrolases"/>
    <property type="match status" value="1"/>
</dbReference>
<gene>
    <name evidence="1" type="ORF">TMUPMC115_1048</name>
</gene>